<feature type="region of interest" description="Disordered" evidence="1">
    <location>
        <begin position="860"/>
        <end position="912"/>
    </location>
</feature>
<feature type="compositionally biased region" description="Polar residues" evidence="1">
    <location>
        <begin position="860"/>
        <end position="871"/>
    </location>
</feature>
<dbReference type="EMBL" id="KV878890">
    <property type="protein sequence ID" value="OJJ87731.1"/>
    <property type="molecule type" value="Genomic_DNA"/>
</dbReference>
<feature type="region of interest" description="Disordered" evidence="1">
    <location>
        <begin position="26"/>
        <end position="50"/>
    </location>
</feature>
<dbReference type="RefSeq" id="XP_022404414.1">
    <property type="nucleotide sequence ID" value="XM_022550632.1"/>
</dbReference>
<dbReference type="STRING" id="1160497.A0A1L9VUX8"/>
<dbReference type="OrthoDB" id="3029913at2759"/>
<dbReference type="Proteomes" id="UP000184300">
    <property type="component" value="Unassembled WGS sequence"/>
</dbReference>
<dbReference type="AlphaFoldDB" id="A0A1L9VUX8"/>
<sequence>MVMYTGGESTAINSPRHLPLRHAIRKKEQHSSTKESLNTHGSKSTHLNPGEEELHSFWAPSLPAGPPYQVQVDQTVKSPEEQQPLQLKGNKEFVVEAPRFTLPTGSIYSVYPPSGYSEDHRILPHVVLSDPFLPWERQGSSRPPASPVTRCRVPWLALMVFTQDELRLSPGEVVSDGGDLSRKQSKSTLATRLSLNEVWSLNEKVALPYREEDLIGENTTADFIFLPKNLFSNIFPVGTESDRQRHDVSSYQYLSHVRKVNTAGMAVAGQEDTGIFSIIVSPRCGPIEPLQPTTVSVHLRVALCSLHSWNYSIQPPGTRNIQDSFQYLGENLGVLGPPPRILNSLQASDDLTNRLAKRLQDGYSLVRYRTQTGETTVAFFRGPFTPTVVPRETQHDNTFDADFAHCSNSGQDLQILDPEVGIMDITYSVAWQVGRMLALGDQAFTMALMRIRSSIYSETMKECKSLALKEDKNTHVVTRSELLGALRHIPGQLDQITTEKEDIDRSNRWFRRHWRAGVALTYTARGIRKRYLDVAVKVAKKLAKSTDGQIYNETNKPLSVDWMILLSWVMDRLFLHGVPAHYLITDPSHLEPERLKFFHIDSNWTDAMVDGALSLGNHRGEDRDRVAIKYALNEYISTAQPRLSYTPQIPTYGFYLRSDVVSRFPDLKVTTLPETTERAPLLRHEIVSDGVMLGLFDRVPGSRDLSELVFSQPPHQQCFVASSSLSRDELTVRIRRQYTVDWDERQKDPAKEASIDPSLMHPDDSNPIFAWGTKQGANDLRIIRASRYADFQLKTLHKEMGKFTRGGVETKFFNDDTATSALLALQLSDPIYQFHICLDNVFPNNGDAYDTGLRTLQRTVPPQVSPASMPSITDPEPELESKPTKYARRQPSPSPETTSTAVPSTAIADPETTPAVLASTSQSYKTYQVPRPVSAVVPASHPQYKCNITSVNSDTINVTKENLPQDLIFSIQVSNNYIPDYKIQAFDIWIPLGEADSHSPKLLQTYQGLRPTMLSNLRFNVIHKFPMLDGIPHLQLTAMPRSMKRVVPANMVSEMSFVLGLAQVNRFSFPETRFQVRTQVRYRLDRMPTFDGHIDVVVKNI</sequence>
<keyword evidence="3" id="KW-1185">Reference proteome</keyword>
<name>A0A1L9VUX8_ASPGL</name>
<dbReference type="VEuPathDB" id="FungiDB:ASPGLDRAFT_988325"/>
<evidence type="ECO:0000256" key="1">
    <source>
        <dbReference type="SAM" id="MobiDB-lite"/>
    </source>
</evidence>
<gene>
    <name evidence="2" type="ORF">ASPGLDRAFT_988325</name>
</gene>
<organism evidence="2 3">
    <name type="scientific">Aspergillus glaucus CBS 516.65</name>
    <dbReference type="NCBI Taxonomy" id="1160497"/>
    <lineage>
        <taxon>Eukaryota</taxon>
        <taxon>Fungi</taxon>
        <taxon>Dikarya</taxon>
        <taxon>Ascomycota</taxon>
        <taxon>Pezizomycotina</taxon>
        <taxon>Eurotiomycetes</taxon>
        <taxon>Eurotiomycetidae</taxon>
        <taxon>Eurotiales</taxon>
        <taxon>Aspergillaceae</taxon>
        <taxon>Aspergillus</taxon>
        <taxon>Aspergillus subgen. Aspergillus</taxon>
    </lineage>
</organism>
<feature type="compositionally biased region" description="Polar residues" evidence="1">
    <location>
        <begin position="34"/>
        <end position="47"/>
    </location>
</feature>
<protein>
    <submittedName>
        <fullName evidence="2">Uncharacterized protein</fullName>
    </submittedName>
</protein>
<dbReference type="GeneID" id="34466892"/>
<evidence type="ECO:0000313" key="3">
    <source>
        <dbReference type="Proteomes" id="UP000184300"/>
    </source>
</evidence>
<reference evidence="3" key="1">
    <citation type="journal article" date="2017" name="Genome Biol.">
        <title>Comparative genomics reveals high biological diversity and specific adaptations in the industrially and medically important fungal genus Aspergillus.</title>
        <authorList>
            <person name="de Vries R.P."/>
            <person name="Riley R."/>
            <person name="Wiebenga A."/>
            <person name="Aguilar-Osorio G."/>
            <person name="Amillis S."/>
            <person name="Uchima C.A."/>
            <person name="Anderluh G."/>
            <person name="Asadollahi M."/>
            <person name="Askin M."/>
            <person name="Barry K."/>
            <person name="Battaglia E."/>
            <person name="Bayram O."/>
            <person name="Benocci T."/>
            <person name="Braus-Stromeyer S.A."/>
            <person name="Caldana C."/>
            <person name="Canovas D."/>
            <person name="Cerqueira G.C."/>
            <person name="Chen F."/>
            <person name="Chen W."/>
            <person name="Choi C."/>
            <person name="Clum A."/>
            <person name="Dos Santos R.A."/>
            <person name="Damasio A.R."/>
            <person name="Diallinas G."/>
            <person name="Emri T."/>
            <person name="Fekete E."/>
            <person name="Flipphi M."/>
            <person name="Freyberg S."/>
            <person name="Gallo A."/>
            <person name="Gournas C."/>
            <person name="Habgood R."/>
            <person name="Hainaut M."/>
            <person name="Harispe M.L."/>
            <person name="Henrissat B."/>
            <person name="Hilden K.S."/>
            <person name="Hope R."/>
            <person name="Hossain A."/>
            <person name="Karabika E."/>
            <person name="Karaffa L."/>
            <person name="Karanyi Z."/>
            <person name="Krasevec N."/>
            <person name="Kuo A."/>
            <person name="Kusch H."/>
            <person name="LaButti K."/>
            <person name="Lagendijk E.L."/>
            <person name="Lapidus A."/>
            <person name="Levasseur A."/>
            <person name="Lindquist E."/>
            <person name="Lipzen A."/>
            <person name="Logrieco A.F."/>
            <person name="MacCabe A."/>
            <person name="Maekelae M.R."/>
            <person name="Malavazi I."/>
            <person name="Melin P."/>
            <person name="Meyer V."/>
            <person name="Mielnichuk N."/>
            <person name="Miskei M."/>
            <person name="Molnar A.P."/>
            <person name="Mule G."/>
            <person name="Ngan C.Y."/>
            <person name="Orejas M."/>
            <person name="Orosz E."/>
            <person name="Ouedraogo J.P."/>
            <person name="Overkamp K.M."/>
            <person name="Park H.-S."/>
            <person name="Perrone G."/>
            <person name="Piumi F."/>
            <person name="Punt P.J."/>
            <person name="Ram A.F."/>
            <person name="Ramon A."/>
            <person name="Rauscher S."/>
            <person name="Record E."/>
            <person name="Riano-Pachon D.M."/>
            <person name="Robert V."/>
            <person name="Roehrig J."/>
            <person name="Ruller R."/>
            <person name="Salamov A."/>
            <person name="Salih N.S."/>
            <person name="Samson R.A."/>
            <person name="Sandor E."/>
            <person name="Sanguinetti M."/>
            <person name="Schuetze T."/>
            <person name="Sepcic K."/>
            <person name="Shelest E."/>
            <person name="Sherlock G."/>
            <person name="Sophianopoulou V."/>
            <person name="Squina F.M."/>
            <person name="Sun H."/>
            <person name="Susca A."/>
            <person name="Todd R.B."/>
            <person name="Tsang A."/>
            <person name="Unkles S.E."/>
            <person name="van de Wiele N."/>
            <person name="van Rossen-Uffink D."/>
            <person name="Oliveira J.V."/>
            <person name="Vesth T.C."/>
            <person name="Visser J."/>
            <person name="Yu J.-H."/>
            <person name="Zhou M."/>
            <person name="Andersen M.R."/>
            <person name="Archer D.B."/>
            <person name="Baker S.E."/>
            <person name="Benoit I."/>
            <person name="Brakhage A.A."/>
            <person name="Braus G.H."/>
            <person name="Fischer R."/>
            <person name="Frisvad J.C."/>
            <person name="Goldman G.H."/>
            <person name="Houbraken J."/>
            <person name="Oakley B."/>
            <person name="Pocsi I."/>
            <person name="Scazzocchio C."/>
            <person name="Seiboth B."/>
            <person name="vanKuyk P.A."/>
            <person name="Wortman J."/>
            <person name="Dyer P.S."/>
            <person name="Grigoriev I.V."/>
        </authorList>
    </citation>
    <scope>NUCLEOTIDE SEQUENCE [LARGE SCALE GENOMIC DNA]</scope>
    <source>
        <strain evidence="3">CBS 516.65</strain>
    </source>
</reference>
<evidence type="ECO:0000313" key="2">
    <source>
        <dbReference type="EMBL" id="OJJ87731.1"/>
    </source>
</evidence>
<accession>A0A1L9VUX8</accession>
<proteinExistence type="predicted"/>